<name>A0AA91BS95_9RHOB</name>
<dbReference type="PANTHER" id="PTHR35008:SF8">
    <property type="entry name" value="ALCOHOL DEHYDROGENASE CYTOCHROME C SUBUNIT"/>
    <property type="match status" value="1"/>
</dbReference>
<gene>
    <name evidence="6" type="ORF">GS634_14860</name>
</gene>
<evidence type="ECO:0000313" key="6">
    <source>
        <dbReference type="EMBL" id="NOE19407.1"/>
    </source>
</evidence>
<dbReference type="PANTHER" id="PTHR35008">
    <property type="entry name" value="BLL4482 PROTEIN-RELATED"/>
    <property type="match status" value="1"/>
</dbReference>
<dbReference type="AlphaFoldDB" id="A0AA91BS95"/>
<keyword evidence="2 4" id="KW-0479">Metal-binding</keyword>
<dbReference type="GO" id="GO:0046872">
    <property type="term" value="F:metal ion binding"/>
    <property type="evidence" value="ECO:0007669"/>
    <property type="project" value="UniProtKB-KW"/>
</dbReference>
<dbReference type="Gene3D" id="1.10.760.10">
    <property type="entry name" value="Cytochrome c-like domain"/>
    <property type="match status" value="2"/>
</dbReference>
<dbReference type="PROSITE" id="PS51007">
    <property type="entry name" value="CYTC"/>
    <property type="match status" value="2"/>
</dbReference>
<proteinExistence type="predicted"/>
<evidence type="ECO:0000256" key="4">
    <source>
        <dbReference type="PROSITE-ProRule" id="PRU00433"/>
    </source>
</evidence>
<dbReference type="GO" id="GO:0009055">
    <property type="term" value="F:electron transfer activity"/>
    <property type="evidence" value="ECO:0007669"/>
    <property type="project" value="InterPro"/>
</dbReference>
<reference evidence="6" key="1">
    <citation type="submission" date="2019-12" db="EMBL/GenBank/DDBJ databases">
        <title>Ruegeria JWLKs population differentiation of coral mucus and skeleton niches.</title>
        <authorList>
            <person name="Luo D."/>
        </authorList>
    </citation>
    <scope>NUCLEOTIDE SEQUENCE</scope>
    <source>
        <strain evidence="6">HKCCD6181</strain>
    </source>
</reference>
<dbReference type="Pfam" id="PF00034">
    <property type="entry name" value="Cytochrom_C"/>
    <property type="match status" value="2"/>
</dbReference>
<feature type="domain" description="Cytochrome c" evidence="5">
    <location>
        <begin position="38"/>
        <end position="146"/>
    </location>
</feature>
<dbReference type="InterPro" id="IPR036909">
    <property type="entry name" value="Cyt_c-like_dom_sf"/>
</dbReference>
<dbReference type="Proteomes" id="UP000597886">
    <property type="component" value="Unassembled WGS sequence"/>
</dbReference>
<dbReference type="RefSeq" id="WP_171330929.1">
    <property type="nucleotide sequence ID" value="NZ_WVRA01000005.1"/>
</dbReference>
<organism evidence="6 7">
    <name type="scientific">Ruegeria atlantica</name>
    <dbReference type="NCBI Taxonomy" id="81569"/>
    <lineage>
        <taxon>Bacteria</taxon>
        <taxon>Pseudomonadati</taxon>
        <taxon>Pseudomonadota</taxon>
        <taxon>Alphaproteobacteria</taxon>
        <taxon>Rhodobacterales</taxon>
        <taxon>Roseobacteraceae</taxon>
        <taxon>Ruegeria</taxon>
    </lineage>
</organism>
<keyword evidence="3 4" id="KW-0408">Iron</keyword>
<feature type="domain" description="Cytochrome c" evidence="5">
    <location>
        <begin position="187"/>
        <end position="293"/>
    </location>
</feature>
<evidence type="ECO:0000256" key="2">
    <source>
        <dbReference type="ARBA" id="ARBA00022723"/>
    </source>
</evidence>
<dbReference type="SUPFAM" id="SSF46626">
    <property type="entry name" value="Cytochrome c"/>
    <property type="match status" value="2"/>
</dbReference>
<comment type="caution">
    <text evidence="6">The sequence shown here is derived from an EMBL/GenBank/DDBJ whole genome shotgun (WGS) entry which is preliminary data.</text>
</comment>
<protein>
    <submittedName>
        <fullName evidence="6">C-type cytochrome</fullName>
    </submittedName>
</protein>
<dbReference type="InterPro" id="IPR051459">
    <property type="entry name" value="Cytochrome_c-type_DH"/>
</dbReference>
<keyword evidence="1 4" id="KW-0349">Heme</keyword>
<sequence length="302" mass="31921">MRRLFIFAAGIAVLVGLVGLVLTRPKTVDQTQLNGVVPDLSRGEVVFYAAGCASCHSAPNATGEEKLVLAGGRRFASDFGTFIAPNVSSDPVAGIGSWSALNLANALLNGTGPEGQHYFPAFPYTSYANMSAEDVVSLHAFLGTLPAVPTQSAAHEVGFPFNIRRGLGGWKLLYLKPGWVVQGDLTDQQIQGRYLVEALGHCAECHTPRNALGGLKRDLWLTGTPNPGGKGRIPGLTSAQLDWSEADIAEYLKSGFTPDYDSAGGEMVEVIENTSRLTDDDRLAIAAYLKAVPASPTGSSSE</sequence>
<evidence type="ECO:0000256" key="1">
    <source>
        <dbReference type="ARBA" id="ARBA00022617"/>
    </source>
</evidence>
<evidence type="ECO:0000313" key="7">
    <source>
        <dbReference type="Proteomes" id="UP000597886"/>
    </source>
</evidence>
<accession>A0AA91BS95</accession>
<dbReference type="GO" id="GO:0020037">
    <property type="term" value="F:heme binding"/>
    <property type="evidence" value="ECO:0007669"/>
    <property type="project" value="InterPro"/>
</dbReference>
<dbReference type="EMBL" id="WVRA01000005">
    <property type="protein sequence ID" value="NOE19407.1"/>
    <property type="molecule type" value="Genomic_DNA"/>
</dbReference>
<evidence type="ECO:0000256" key="3">
    <source>
        <dbReference type="ARBA" id="ARBA00023004"/>
    </source>
</evidence>
<dbReference type="InterPro" id="IPR009056">
    <property type="entry name" value="Cyt_c-like_dom"/>
</dbReference>
<evidence type="ECO:0000259" key="5">
    <source>
        <dbReference type="PROSITE" id="PS51007"/>
    </source>
</evidence>